<evidence type="ECO:0000256" key="1">
    <source>
        <dbReference type="ARBA" id="ARBA00022670"/>
    </source>
</evidence>
<evidence type="ECO:0000256" key="6">
    <source>
        <dbReference type="RuleBase" id="RU003983"/>
    </source>
</evidence>
<feature type="domain" description="Peptidase M48" evidence="7">
    <location>
        <begin position="62"/>
        <end position="144"/>
    </location>
</feature>
<dbReference type="GO" id="GO:0004222">
    <property type="term" value="F:metalloendopeptidase activity"/>
    <property type="evidence" value="ECO:0007669"/>
    <property type="project" value="InterPro"/>
</dbReference>
<name>A0A450T691_9GAMM</name>
<evidence type="ECO:0000313" key="8">
    <source>
        <dbReference type="EMBL" id="VFJ62297.1"/>
    </source>
</evidence>
<keyword evidence="3 6" id="KW-0378">Hydrolase</keyword>
<dbReference type="GO" id="GO:0046872">
    <property type="term" value="F:metal ion binding"/>
    <property type="evidence" value="ECO:0007669"/>
    <property type="project" value="UniProtKB-KW"/>
</dbReference>
<dbReference type="PANTHER" id="PTHR22726:SF24">
    <property type="entry name" value="M48 FAMILY METALLOPEPTIDASE"/>
    <property type="match status" value="1"/>
</dbReference>
<evidence type="ECO:0000256" key="4">
    <source>
        <dbReference type="ARBA" id="ARBA00022833"/>
    </source>
</evidence>
<evidence type="ECO:0000256" key="2">
    <source>
        <dbReference type="ARBA" id="ARBA00022723"/>
    </source>
</evidence>
<organism evidence="8">
    <name type="scientific">Candidatus Kentrum sp. FW</name>
    <dbReference type="NCBI Taxonomy" id="2126338"/>
    <lineage>
        <taxon>Bacteria</taxon>
        <taxon>Pseudomonadati</taxon>
        <taxon>Pseudomonadota</taxon>
        <taxon>Gammaproteobacteria</taxon>
        <taxon>Candidatus Kentrum</taxon>
    </lineage>
</organism>
<evidence type="ECO:0000256" key="5">
    <source>
        <dbReference type="ARBA" id="ARBA00023049"/>
    </source>
</evidence>
<keyword evidence="1 6" id="KW-0645">Protease</keyword>
<sequence length="149" mass="16325">MFRLFSLFSVLLLVTACATSPMGRIQFVMFPESMLARQGSSAFDQLKTKTPTSANTNTNTNTKRYVTCITNTLLKTMGEDPAEWEVVVFNDQQLNAFALPGKKIGIYEGIMKAATNRHMLAAIIGHEIGHVQARHGNERASASTTSNLA</sequence>
<dbReference type="GO" id="GO:0016020">
    <property type="term" value="C:membrane"/>
    <property type="evidence" value="ECO:0007669"/>
    <property type="project" value="TreeGrafter"/>
</dbReference>
<reference evidence="8" key="1">
    <citation type="submission" date="2019-02" db="EMBL/GenBank/DDBJ databases">
        <authorList>
            <person name="Gruber-Vodicka R. H."/>
            <person name="Seah K. B. B."/>
        </authorList>
    </citation>
    <scope>NUCLEOTIDE SEQUENCE</scope>
    <source>
        <strain evidence="8">BECK_BZ131</strain>
    </source>
</reference>
<evidence type="ECO:0000259" key="7">
    <source>
        <dbReference type="Pfam" id="PF01435"/>
    </source>
</evidence>
<dbReference type="GO" id="GO:0051603">
    <property type="term" value="P:proteolysis involved in protein catabolic process"/>
    <property type="evidence" value="ECO:0007669"/>
    <property type="project" value="TreeGrafter"/>
</dbReference>
<gene>
    <name evidence="8" type="ORF">BECKFW1821C_GA0114237_100224</name>
</gene>
<keyword evidence="2" id="KW-0479">Metal-binding</keyword>
<evidence type="ECO:0000256" key="3">
    <source>
        <dbReference type="ARBA" id="ARBA00022801"/>
    </source>
</evidence>
<keyword evidence="5 6" id="KW-0482">Metalloprotease</keyword>
<accession>A0A450T691</accession>
<comment type="cofactor">
    <cofactor evidence="6">
        <name>Zn(2+)</name>
        <dbReference type="ChEBI" id="CHEBI:29105"/>
    </cofactor>
    <text evidence="6">Binds 1 zinc ion per subunit.</text>
</comment>
<comment type="similarity">
    <text evidence="6">Belongs to the peptidase M48 family.</text>
</comment>
<dbReference type="AlphaFoldDB" id="A0A450T691"/>
<dbReference type="InterPro" id="IPR051156">
    <property type="entry name" value="Mito/Outer_Membr_Metalloprot"/>
</dbReference>
<dbReference type="InterPro" id="IPR001915">
    <property type="entry name" value="Peptidase_M48"/>
</dbReference>
<proteinExistence type="inferred from homology"/>
<dbReference type="Gene3D" id="3.30.2010.10">
    <property type="entry name" value="Metalloproteases ('zincins'), catalytic domain"/>
    <property type="match status" value="1"/>
</dbReference>
<dbReference type="Pfam" id="PF01435">
    <property type="entry name" value="Peptidase_M48"/>
    <property type="match status" value="1"/>
</dbReference>
<dbReference type="PANTHER" id="PTHR22726">
    <property type="entry name" value="METALLOENDOPEPTIDASE OMA1"/>
    <property type="match status" value="1"/>
</dbReference>
<dbReference type="PROSITE" id="PS51257">
    <property type="entry name" value="PROKAR_LIPOPROTEIN"/>
    <property type="match status" value="1"/>
</dbReference>
<keyword evidence="4 6" id="KW-0862">Zinc</keyword>
<dbReference type="EMBL" id="CAADFE010000002">
    <property type="protein sequence ID" value="VFJ62297.1"/>
    <property type="molecule type" value="Genomic_DNA"/>
</dbReference>
<protein>
    <submittedName>
        <fullName evidence="8">Peptidase family M48</fullName>
    </submittedName>
</protein>